<sequence length="160" mass="17758">MLLPFLLQRKAPHAKRHRHGLRFTLPVPPRPRLAPPIWCPPPLQRHRSLSPRTIIPPPSLPKKETSAIASTYLISTTISSKNTLPPSYQFLPQPMMSRASPCLKKGGLGPLLRILETGSMPLKEKASAAVEAITADPENAWAISAYRGVLILIGRHYLER</sequence>
<proteinExistence type="predicted"/>
<dbReference type="AlphaFoldDB" id="A0A2N9F4U8"/>
<protein>
    <submittedName>
        <fullName evidence="1">Uncharacterized protein</fullName>
    </submittedName>
</protein>
<name>A0A2N9F4U8_FAGSY</name>
<evidence type="ECO:0000313" key="1">
    <source>
        <dbReference type="EMBL" id="SPC82148.1"/>
    </source>
</evidence>
<organism evidence="1">
    <name type="scientific">Fagus sylvatica</name>
    <name type="common">Beechnut</name>
    <dbReference type="NCBI Taxonomy" id="28930"/>
    <lineage>
        <taxon>Eukaryota</taxon>
        <taxon>Viridiplantae</taxon>
        <taxon>Streptophyta</taxon>
        <taxon>Embryophyta</taxon>
        <taxon>Tracheophyta</taxon>
        <taxon>Spermatophyta</taxon>
        <taxon>Magnoliopsida</taxon>
        <taxon>eudicotyledons</taxon>
        <taxon>Gunneridae</taxon>
        <taxon>Pentapetalae</taxon>
        <taxon>rosids</taxon>
        <taxon>fabids</taxon>
        <taxon>Fagales</taxon>
        <taxon>Fagaceae</taxon>
        <taxon>Fagus</taxon>
    </lineage>
</organism>
<dbReference type="EMBL" id="OIVN01000558">
    <property type="protein sequence ID" value="SPC82148.1"/>
    <property type="molecule type" value="Genomic_DNA"/>
</dbReference>
<reference evidence="1" key="1">
    <citation type="submission" date="2018-02" db="EMBL/GenBank/DDBJ databases">
        <authorList>
            <person name="Cohen D.B."/>
            <person name="Kent A.D."/>
        </authorList>
    </citation>
    <scope>NUCLEOTIDE SEQUENCE</scope>
</reference>
<gene>
    <name evidence="1" type="ORF">FSB_LOCUS10030</name>
</gene>
<accession>A0A2N9F4U8</accession>